<gene>
    <name evidence="13" type="primary">pip</name>
    <name evidence="13" type="ORF">AK812_SmicGene32268</name>
</gene>
<dbReference type="SUPFAM" id="SSF53474">
    <property type="entry name" value="alpha/beta-Hydrolases"/>
    <property type="match status" value="1"/>
</dbReference>
<dbReference type="GO" id="GO:0004177">
    <property type="term" value="F:aminopeptidase activity"/>
    <property type="evidence" value="ECO:0007669"/>
    <property type="project" value="UniProtKB-KW"/>
</dbReference>
<dbReference type="Proteomes" id="UP000186817">
    <property type="component" value="Unassembled WGS sequence"/>
</dbReference>
<dbReference type="InterPro" id="IPR005944">
    <property type="entry name" value="Pro_iminopeptidase"/>
</dbReference>
<comment type="caution">
    <text evidence="13">The sequence shown here is derived from an EMBL/GenBank/DDBJ whole genome shotgun (WGS) entry which is preliminary data.</text>
</comment>
<feature type="region of interest" description="Disordered" evidence="10">
    <location>
        <begin position="239"/>
        <end position="260"/>
    </location>
</feature>
<dbReference type="InterPro" id="IPR003307">
    <property type="entry name" value="W2_domain"/>
</dbReference>
<evidence type="ECO:0000256" key="9">
    <source>
        <dbReference type="ARBA" id="ARBA00029605"/>
    </source>
</evidence>
<dbReference type="PRINTS" id="PR00793">
    <property type="entry name" value="PROAMNOPTASE"/>
</dbReference>
<comment type="subcellular location">
    <subcellularLocation>
        <location evidence="2">Cytoplasm</location>
    </subcellularLocation>
</comment>
<feature type="compositionally biased region" description="Acidic residues" evidence="10">
    <location>
        <begin position="1042"/>
        <end position="1069"/>
    </location>
</feature>
<evidence type="ECO:0000313" key="14">
    <source>
        <dbReference type="Proteomes" id="UP000186817"/>
    </source>
</evidence>
<evidence type="ECO:0000313" key="13">
    <source>
        <dbReference type="EMBL" id="OLP86589.1"/>
    </source>
</evidence>
<comment type="similarity">
    <text evidence="3">Belongs to the peptidase S33 family.</text>
</comment>
<evidence type="ECO:0000259" key="11">
    <source>
        <dbReference type="PROSITE" id="PS51186"/>
    </source>
</evidence>
<dbReference type="PROSITE" id="PS51363">
    <property type="entry name" value="W2"/>
    <property type="match status" value="1"/>
</dbReference>
<sequence>MQSAELEKVWSFETLRTSDWRRFRTAYLGAMRDSPDAFTASLKTEEAHLVEKWQERIQQGVVVFCASAGCDVGFAWVVRRGDAVTLGLWVSPEHRCRGIGAALLDAAIQWARGVGARRVSLNVADGNDAAMRLYQRMGFQPSVTAEHSPLDLRRRLSSQSFPILGDSEGRGRGQLFGSEDDDYDSQQLSAMHRALRGIRSFAPACAVFGVATPKLLQQNSRARGEADIPRQCLRPTSWTASSPVHCETSTGARPSGALYPELTPYQTGTLRTADGKHDLYYEVSGNPEGKPALFLHGGPGDGSSSKHRRLFDPSVYRIVVFDQRGAGKSEPGGSLEQNTAGALVQDIEQLRQFLGIEDWGLVVGGSWGSTLSLLYSTMHPTKVRGLVLYSIFLPSPESVKWPYSREGAGLFFPEEYEAFLSALPVEERSDPIGSYAKRLSSADPTVCYPARSSYTKWILRLLGLQPDEDFIASCAANPAEAGPGSAIELHYMKHGCFMDCSQLLEVSSPWLPLACQPPQPGGGTGDRDDSMKAWLQKLMSSTSQTGAMAPKKPGGTKMSMAELNSKFGGSVVDQMLPSQSVGKDFGKSKGKGFRDIDGGKEEEWRSSGPRKGKGKGDSEPSRADTGDWRGGPRDGPSDRGGFGDRDRGDRFGDRDRGGKGRGDGEPSRADAGDWRSGGGRQDGPRDRDRDGGGFRRENRDDNTQAGKDDDWRGGAGRRGGPERSSAPSAPVQMPGQGKYVPPALRRQMEEQAKMDGEKKREDDDRLARQRDSDRQQRDSDRRMEEDKERRREEFRSKQKEQEDKRRVEDERRQREEDAKMEKKRAEENKKAEAEKQRKMELKAAKEAEAREKREAIKSASQAQKKASTGSSKKQDHDPAKVAGFTDTCEGVLKEDGNVEKLVGEVDELLTENELCTVHPVAQLLDLLLRESRGKEDDDVFAIVQNWAPMLNCLIEKSGVRRFKVKVLIECQRAAHKMGLPRLSPATALLEAFFDGLYRAEVIEEDYFDMWAMGDDDTPGKTSAMFQVNVFLDWLRGTLREDKEEDMEEGEGEEEESGEEDEEEDEDAWG</sequence>
<dbReference type="OrthoDB" id="10249433at2759"/>
<dbReference type="AlphaFoldDB" id="A0A1Q9CUK9"/>
<feature type="domain" description="W2" evidence="12">
    <location>
        <begin position="874"/>
        <end position="1044"/>
    </location>
</feature>
<dbReference type="GO" id="GO:0016747">
    <property type="term" value="F:acyltransferase activity, transferring groups other than amino-acyl groups"/>
    <property type="evidence" value="ECO:0007669"/>
    <property type="project" value="InterPro"/>
</dbReference>
<evidence type="ECO:0000256" key="7">
    <source>
        <dbReference type="ARBA" id="ARBA00022670"/>
    </source>
</evidence>
<organism evidence="13 14">
    <name type="scientific">Symbiodinium microadriaticum</name>
    <name type="common">Dinoflagellate</name>
    <name type="synonym">Zooxanthella microadriatica</name>
    <dbReference type="NCBI Taxonomy" id="2951"/>
    <lineage>
        <taxon>Eukaryota</taxon>
        <taxon>Sar</taxon>
        <taxon>Alveolata</taxon>
        <taxon>Dinophyceae</taxon>
        <taxon>Suessiales</taxon>
        <taxon>Symbiodiniaceae</taxon>
        <taxon>Symbiodinium</taxon>
    </lineage>
</organism>
<evidence type="ECO:0000256" key="6">
    <source>
        <dbReference type="ARBA" id="ARBA00022490"/>
    </source>
</evidence>
<dbReference type="Gene3D" id="3.40.630.30">
    <property type="match status" value="1"/>
</dbReference>
<accession>A0A1Q9CUK9</accession>
<keyword evidence="7" id="KW-0645">Protease</keyword>
<dbReference type="InterPro" id="IPR029058">
    <property type="entry name" value="AB_hydrolase_fold"/>
</dbReference>
<keyword evidence="8" id="KW-0378">Hydrolase</keyword>
<keyword evidence="5" id="KW-0031">Aminopeptidase</keyword>
<dbReference type="InterPro" id="IPR000182">
    <property type="entry name" value="GNAT_dom"/>
</dbReference>
<evidence type="ECO:0000256" key="2">
    <source>
        <dbReference type="ARBA" id="ARBA00004496"/>
    </source>
</evidence>
<evidence type="ECO:0000256" key="8">
    <source>
        <dbReference type="ARBA" id="ARBA00022801"/>
    </source>
</evidence>
<evidence type="ECO:0000259" key="12">
    <source>
        <dbReference type="PROSITE" id="PS51363"/>
    </source>
</evidence>
<dbReference type="EMBL" id="LSRX01000908">
    <property type="protein sequence ID" value="OLP86589.1"/>
    <property type="molecule type" value="Genomic_DNA"/>
</dbReference>
<dbReference type="PANTHER" id="PTHR43722">
    <property type="entry name" value="PROLINE IMINOPEPTIDASE"/>
    <property type="match status" value="1"/>
</dbReference>
<feature type="domain" description="N-acetyltransferase" evidence="11">
    <location>
        <begin position="10"/>
        <end position="157"/>
    </location>
</feature>
<proteinExistence type="inferred from homology"/>
<dbReference type="CDD" id="cd04301">
    <property type="entry name" value="NAT_SF"/>
    <property type="match status" value="1"/>
</dbReference>
<feature type="region of interest" description="Disordered" evidence="10">
    <location>
        <begin position="579"/>
        <end position="882"/>
    </location>
</feature>
<dbReference type="PROSITE" id="PS51186">
    <property type="entry name" value="GNAT"/>
    <property type="match status" value="1"/>
</dbReference>
<comment type="catalytic activity">
    <reaction evidence="1">
        <text>Release of N-terminal proline from a peptide.</text>
        <dbReference type="EC" id="3.4.11.5"/>
    </reaction>
</comment>
<dbReference type="PANTHER" id="PTHR43722:SF1">
    <property type="entry name" value="PROLINE IMINOPEPTIDASE"/>
    <property type="match status" value="1"/>
</dbReference>
<dbReference type="Gene3D" id="1.25.40.180">
    <property type="match status" value="1"/>
</dbReference>
<evidence type="ECO:0000256" key="3">
    <source>
        <dbReference type="ARBA" id="ARBA00010088"/>
    </source>
</evidence>
<dbReference type="GO" id="GO:0006508">
    <property type="term" value="P:proteolysis"/>
    <property type="evidence" value="ECO:0007669"/>
    <property type="project" value="UniProtKB-KW"/>
</dbReference>
<feature type="region of interest" description="Disordered" evidence="10">
    <location>
        <begin position="1039"/>
        <end position="1069"/>
    </location>
</feature>
<dbReference type="InterPro" id="IPR016181">
    <property type="entry name" value="Acyl_CoA_acyltransferase"/>
</dbReference>
<feature type="compositionally biased region" description="Basic and acidic residues" evidence="10">
    <location>
        <begin position="746"/>
        <end position="856"/>
    </location>
</feature>
<keyword evidence="14" id="KW-1185">Reference proteome</keyword>
<evidence type="ECO:0000256" key="5">
    <source>
        <dbReference type="ARBA" id="ARBA00022438"/>
    </source>
</evidence>
<feature type="compositionally biased region" description="Low complexity" evidence="10">
    <location>
        <begin position="857"/>
        <end position="871"/>
    </location>
</feature>
<feature type="compositionally biased region" description="Polar residues" evidence="10">
    <location>
        <begin position="239"/>
        <end position="252"/>
    </location>
</feature>
<evidence type="ECO:0000256" key="4">
    <source>
        <dbReference type="ARBA" id="ARBA00012568"/>
    </source>
</evidence>
<protein>
    <recommendedName>
        <fullName evidence="4">prolyl aminopeptidase</fullName>
        <ecNumber evidence="4">3.4.11.5</ecNumber>
    </recommendedName>
    <alternativeName>
        <fullName evidence="9">Prolyl aminopeptidase</fullName>
    </alternativeName>
</protein>
<evidence type="ECO:0000256" key="10">
    <source>
        <dbReference type="SAM" id="MobiDB-lite"/>
    </source>
</evidence>
<evidence type="ECO:0000256" key="1">
    <source>
        <dbReference type="ARBA" id="ARBA00001585"/>
    </source>
</evidence>
<dbReference type="EC" id="3.4.11.5" evidence="4"/>
<dbReference type="SUPFAM" id="SSF55729">
    <property type="entry name" value="Acyl-CoA N-acyltransferases (Nat)"/>
    <property type="match status" value="1"/>
</dbReference>
<dbReference type="Pfam" id="PF00583">
    <property type="entry name" value="Acetyltransf_1"/>
    <property type="match status" value="1"/>
</dbReference>
<feature type="compositionally biased region" description="Basic and acidic residues" evidence="10">
    <location>
        <begin position="682"/>
        <end position="712"/>
    </location>
</feature>
<dbReference type="InterPro" id="IPR016024">
    <property type="entry name" value="ARM-type_fold"/>
</dbReference>
<feature type="compositionally biased region" description="Basic and acidic residues" evidence="10">
    <location>
        <begin position="584"/>
        <end position="605"/>
    </location>
</feature>
<dbReference type="InterPro" id="IPR002410">
    <property type="entry name" value="Peptidase_S33"/>
</dbReference>
<dbReference type="GO" id="GO:0005737">
    <property type="term" value="C:cytoplasm"/>
    <property type="evidence" value="ECO:0007669"/>
    <property type="project" value="UniProtKB-SubCell"/>
</dbReference>
<feature type="region of interest" description="Disordered" evidence="10">
    <location>
        <begin position="540"/>
        <end position="561"/>
    </location>
</feature>
<reference evidence="13 14" key="1">
    <citation type="submission" date="2016-02" db="EMBL/GenBank/DDBJ databases">
        <title>Genome analysis of coral dinoflagellate symbionts highlights evolutionary adaptations to a symbiotic lifestyle.</title>
        <authorList>
            <person name="Aranda M."/>
            <person name="Li Y."/>
            <person name="Liew Y.J."/>
            <person name="Baumgarten S."/>
            <person name="Simakov O."/>
            <person name="Wilson M."/>
            <person name="Piel J."/>
            <person name="Ashoor H."/>
            <person name="Bougouffa S."/>
            <person name="Bajic V.B."/>
            <person name="Ryu T."/>
            <person name="Ravasi T."/>
            <person name="Bayer T."/>
            <person name="Micklem G."/>
            <person name="Kim H."/>
            <person name="Bhak J."/>
            <person name="Lajeunesse T.C."/>
            <person name="Voolstra C.R."/>
        </authorList>
    </citation>
    <scope>NUCLEOTIDE SEQUENCE [LARGE SCALE GENOMIC DNA]</scope>
    <source>
        <strain evidence="13 14">CCMP2467</strain>
    </source>
</reference>
<keyword evidence="6" id="KW-0963">Cytoplasm</keyword>
<name>A0A1Q9CUK9_SYMMI</name>
<dbReference type="SUPFAM" id="SSF48371">
    <property type="entry name" value="ARM repeat"/>
    <property type="match status" value="1"/>
</dbReference>
<feature type="compositionally biased region" description="Basic and acidic residues" evidence="10">
    <location>
        <begin position="614"/>
        <end position="673"/>
    </location>
</feature>
<dbReference type="InterPro" id="IPR000073">
    <property type="entry name" value="AB_hydrolase_1"/>
</dbReference>
<dbReference type="Gene3D" id="3.40.50.1820">
    <property type="entry name" value="alpha/beta hydrolase"/>
    <property type="match status" value="1"/>
</dbReference>
<dbReference type="Pfam" id="PF00561">
    <property type="entry name" value="Abhydrolase_1"/>
    <property type="match status" value="1"/>
</dbReference>